<feature type="transmembrane region" description="Helical" evidence="2">
    <location>
        <begin position="103"/>
        <end position="125"/>
    </location>
</feature>
<reference evidence="3 4" key="1">
    <citation type="submission" date="2016-10" db="EMBL/GenBank/DDBJ databases">
        <authorList>
            <person name="de Groot N.N."/>
        </authorList>
    </citation>
    <scope>NUCLEOTIDE SEQUENCE [LARGE SCALE GENOMIC DNA]</scope>
    <source>
        <strain evidence="3 4">CGMCC 4.5681</strain>
    </source>
</reference>
<dbReference type="Proteomes" id="UP000198683">
    <property type="component" value="Unassembled WGS sequence"/>
</dbReference>
<keyword evidence="2" id="KW-0812">Transmembrane</keyword>
<evidence type="ECO:0000313" key="3">
    <source>
        <dbReference type="EMBL" id="SDK37697.1"/>
    </source>
</evidence>
<gene>
    <name evidence="3" type="ORF">SAMN05421874_107127</name>
</gene>
<keyword evidence="3" id="KW-0645">Protease</keyword>
<keyword evidence="3" id="KW-0378">Hydrolase</keyword>
<dbReference type="GO" id="GO:0008233">
    <property type="term" value="F:peptidase activity"/>
    <property type="evidence" value="ECO:0007669"/>
    <property type="project" value="UniProtKB-KW"/>
</dbReference>
<dbReference type="RefSeq" id="WP_090764273.1">
    <property type="nucleotide sequence ID" value="NZ_FNFB01000007.1"/>
</dbReference>
<feature type="transmembrane region" description="Helical" evidence="2">
    <location>
        <begin position="192"/>
        <end position="211"/>
    </location>
</feature>
<feature type="transmembrane region" description="Helical" evidence="2">
    <location>
        <begin position="132"/>
        <end position="151"/>
    </location>
</feature>
<feature type="transmembrane region" description="Helical" evidence="2">
    <location>
        <begin position="32"/>
        <end position="52"/>
    </location>
</feature>
<evidence type="ECO:0000256" key="2">
    <source>
        <dbReference type="SAM" id="Phobius"/>
    </source>
</evidence>
<dbReference type="AlphaFoldDB" id="A0A1G9BDZ9"/>
<dbReference type="PANTHER" id="PTHR36844:SF1">
    <property type="entry name" value="PROTEASE PRSW"/>
    <property type="match status" value="1"/>
</dbReference>
<dbReference type="EMBL" id="FNFB01000007">
    <property type="protein sequence ID" value="SDK37697.1"/>
    <property type="molecule type" value="Genomic_DNA"/>
</dbReference>
<protein>
    <submittedName>
        <fullName evidence="3">Protease prsW family protein</fullName>
    </submittedName>
</protein>
<dbReference type="Pfam" id="PF13367">
    <property type="entry name" value="PrsW-protease"/>
    <property type="match status" value="1"/>
</dbReference>
<dbReference type="PANTHER" id="PTHR36844">
    <property type="entry name" value="PROTEASE PRSW"/>
    <property type="match status" value="1"/>
</dbReference>
<sequence length="305" mass="32190">MRTGTRAVWPVGAALAWLGSMVWVGSQIGIDGVGVGLVLSTVVTLPIVAVLLWLDRRRRERPRLLASAFAWGATIAAFCSIWSQQWLHSLVDATMGTQVGEWVRPLVITPVTEEVLKGLFLLWLLVHRRREITGVLDAVVLAGLAGAGFSFTENSLYFGRAVMDAAGAAASDDTAIITLGVLLLMRVGMVPFFHPLMVALTGIGVGIAASARRRAGAPVGPCPSSRACSWPSPCTVCGTGPVSRAPILISSSRSTAPCSCLSSSPSSSSPSCSGAARAGRSPRLRPNARRRSPCRWWPRPPAGGR</sequence>
<keyword evidence="2" id="KW-0472">Membrane</keyword>
<feature type="compositionally biased region" description="Basic residues" evidence="1">
    <location>
        <begin position="280"/>
        <end position="293"/>
    </location>
</feature>
<accession>A0A1G9BDZ9</accession>
<feature type="region of interest" description="Disordered" evidence="1">
    <location>
        <begin position="261"/>
        <end position="305"/>
    </location>
</feature>
<name>A0A1G9BDZ9_9ACTN</name>
<organism evidence="3 4">
    <name type="scientific">Nonomuraea maritima</name>
    <dbReference type="NCBI Taxonomy" id="683260"/>
    <lineage>
        <taxon>Bacteria</taxon>
        <taxon>Bacillati</taxon>
        <taxon>Actinomycetota</taxon>
        <taxon>Actinomycetes</taxon>
        <taxon>Streptosporangiales</taxon>
        <taxon>Streptosporangiaceae</taxon>
        <taxon>Nonomuraea</taxon>
    </lineage>
</organism>
<dbReference type="OrthoDB" id="9785431at2"/>
<feature type="transmembrane region" description="Helical" evidence="2">
    <location>
        <begin position="7"/>
        <end position="26"/>
    </location>
</feature>
<evidence type="ECO:0000313" key="4">
    <source>
        <dbReference type="Proteomes" id="UP000198683"/>
    </source>
</evidence>
<keyword evidence="4" id="KW-1185">Reference proteome</keyword>
<dbReference type="STRING" id="683260.SAMN05421874_107127"/>
<proteinExistence type="predicted"/>
<keyword evidence="2" id="KW-1133">Transmembrane helix</keyword>
<evidence type="ECO:0000256" key="1">
    <source>
        <dbReference type="SAM" id="MobiDB-lite"/>
    </source>
</evidence>
<feature type="transmembrane region" description="Helical" evidence="2">
    <location>
        <begin position="64"/>
        <end position="83"/>
    </location>
</feature>
<feature type="compositionally biased region" description="Low complexity" evidence="1">
    <location>
        <begin position="261"/>
        <end position="279"/>
    </location>
</feature>
<dbReference type="GO" id="GO:0006508">
    <property type="term" value="P:proteolysis"/>
    <property type="evidence" value="ECO:0007669"/>
    <property type="project" value="UniProtKB-KW"/>
</dbReference>
<dbReference type="InterPro" id="IPR026898">
    <property type="entry name" value="PrsW"/>
</dbReference>